<proteinExistence type="predicted"/>
<protein>
    <submittedName>
        <fullName evidence="2">Uncharacterized protein</fullName>
    </submittedName>
</protein>
<evidence type="ECO:0000313" key="2">
    <source>
        <dbReference type="EMBL" id="KAF7142664.1"/>
    </source>
</evidence>
<dbReference type="OrthoDB" id="1111300at2759"/>
<accession>A0A834GWN7</accession>
<name>A0A834GWN7_RHOSS</name>
<feature type="region of interest" description="Disordered" evidence="1">
    <location>
        <begin position="1"/>
        <end position="20"/>
    </location>
</feature>
<keyword evidence="3" id="KW-1185">Reference proteome</keyword>
<organism evidence="2 3">
    <name type="scientific">Rhododendron simsii</name>
    <name type="common">Sims's rhododendron</name>
    <dbReference type="NCBI Taxonomy" id="118357"/>
    <lineage>
        <taxon>Eukaryota</taxon>
        <taxon>Viridiplantae</taxon>
        <taxon>Streptophyta</taxon>
        <taxon>Embryophyta</taxon>
        <taxon>Tracheophyta</taxon>
        <taxon>Spermatophyta</taxon>
        <taxon>Magnoliopsida</taxon>
        <taxon>eudicotyledons</taxon>
        <taxon>Gunneridae</taxon>
        <taxon>Pentapetalae</taxon>
        <taxon>asterids</taxon>
        <taxon>Ericales</taxon>
        <taxon>Ericaceae</taxon>
        <taxon>Ericoideae</taxon>
        <taxon>Rhodoreae</taxon>
        <taxon>Rhododendron</taxon>
    </lineage>
</organism>
<evidence type="ECO:0000313" key="3">
    <source>
        <dbReference type="Proteomes" id="UP000626092"/>
    </source>
</evidence>
<reference evidence="2" key="1">
    <citation type="submission" date="2019-11" db="EMBL/GenBank/DDBJ databases">
        <authorList>
            <person name="Liu Y."/>
            <person name="Hou J."/>
            <person name="Li T.-Q."/>
            <person name="Guan C.-H."/>
            <person name="Wu X."/>
            <person name="Wu H.-Z."/>
            <person name="Ling F."/>
            <person name="Zhang R."/>
            <person name="Shi X.-G."/>
            <person name="Ren J.-P."/>
            <person name="Chen E.-F."/>
            <person name="Sun J.-M."/>
        </authorList>
    </citation>
    <scope>NUCLEOTIDE SEQUENCE</scope>
    <source>
        <strain evidence="2">Adult_tree_wgs_1</strain>
        <tissue evidence="2">Leaves</tissue>
    </source>
</reference>
<dbReference type="Proteomes" id="UP000626092">
    <property type="component" value="Unassembled WGS sequence"/>
</dbReference>
<comment type="caution">
    <text evidence="2">The sequence shown here is derived from an EMBL/GenBank/DDBJ whole genome shotgun (WGS) entry which is preliminary data.</text>
</comment>
<gene>
    <name evidence="2" type="ORF">RHSIM_Rhsim05G0005900</name>
</gene>
<dbReference type="AlphaFoldDB" id="A0A834GWN7"/>
<evidence type="ECO:0000256" key="1">
    <source>
        <dbReference type="SAM" id="MobiDB-lite"/>
    </source>
</evidence>
<sequence>MKSFDEPKTGCIDVKSSSSADGYHLPPAYHRQPVQGSKLYGLQKMLSHAYMSNLRPTAVILQDEADSHGRLYFSCPFSSYVWQHLLLKNGIHKPSNRVLHL</sequence>
<dbReference type="EMBL" id="WJXA01000005">
    <property type="protein sequence ID" value="KAF7142664.1"/>
    <property type="molecule type" value="Genomic_DNA"/>
</dbReference>